<name>A0A8J5VP03_ZIZPA</name>
<evidence type="ECO:0000313" key="1">
    <source>
        <dbReference type="EMBL" id="KAG8065506.1"/>
    </source>
</evidence>
<protein>
    <submittedName>
        <fullName evidence="1">Uncharacterized protein</fullName>
    </submittedName>
</protein>
<evidence type="ECO:0000313" key="2">
    <source>
        <dbReference type="Proteomes" id="UP000729402"/>
    </source>
</evidence>
<dbReference type="AlphaFoldDB" id="A0A8J5VP03"/>
<reference evidence="1" key="2">
    <citation type="submission" date="2021-02" db="EMBL/GenBank/DDBJ databases">
        <authorList>
            <person name="Kimball J.A."/>
            <person name="Haas M.W."/>
            <person name="Macchietto M."/>
            <person name="Kono T."/>
            <person name="Duquette J."/>
            <person name="Shao M."/>
        </authorList>
    </citation>
    <scope>NUCLEOTIDE SEQUENCE</scope>
    <source>
        <tissue evidence="1">Fresh leaf tissue</tissue>
    </source>
</reference>
<dbReference type="Proteomes" id="UP000729402">
    <property type="component" value="Unassembled WGS sequence"/>
</dbReference>
<proteinExistence type="predicted"/>
<reference evidence="1" key="1">
    <citation type="journal article" date="2021" name="bioRxiv">
        <title>Whole Genome Assembly and Annotation of Northern Wild Rice, Zizania palustris L., Supports a Whole Genome Duplication in the Zizania Genus.</title>
        <authorList>
            <person name="Haas M."/>
            <person name="Kono T."/>
            <person name="Macchietto M."/>
            <person name="Millas R."/>
            <person name="McGilp L."/>
            <person name="Shao M."/>
            <person name="Duquette J."/>
            <person name="Hirsch C.N."/>
            <person name="Kimball J."/>
        </authorList>
    </citation>
    <scope>NUCLEOTIDE SEQUENCE</scope>
    <source>
        <tissue evidence="1">Fresh leaf tissue</tissue>
    </source>
</reference>
<sequence length="123" mass="13382">MVSERQKIEAPLTPAAETYKAQPPPSYDEVNGMFASSSVNDSVTSVDFFLGETLDSFESELNLSVGDTVIVRKTIYDSKSIIESRVVLWSLGIELLCSIHHASRLSADPLAGTTMVLFSDLVP</sequence>
<dbReference type="EMBL" id="JAAALK010000285">
    <property type="protein sequence ID" value="KAG8065506.1"/>
    <property type="molecule type" value="Genomic_DNA"/>
</dbReference>
<gene>
    <name evidence="1" type="ORF">GUJ93_ZPchr0004g38301</name>
</gene>
<comment type="caution">
    <text evidence="1">The sequence shown here is derived from an EMBL/GenBank/DDBJ whole genome shotgun (WGS) entry which is preliminary data.</text>
</comment>
<keyword evidence="2" id="KW-1185">Reference proteome</keyword>
<accession>A0A8J5VP03</accession>
<organism evidence="1 2">
    <name type="scientific">Zizania palustris</name>
    <name type="common">Northern wild rice</name>
    <dbReference type="NCBI Taxonomy" id="103762"/>
    <lineage>
        <taxon>Eukaryota</taxon>
        <taxon>Viridiplantae</taxon>
        <taxon>Streptophyta</taxon>
        <taxon>Embryophyta</taxon>
        <taxon>Tracheophyta</taxon>
        <taxon>Spermatophyta</taxon>
        <taxon>Magnoliopsida</taxon>
        <taxon>Liliopsida</taxon>
        <taxon>Poales</taxon>
        <taxon>Poaceae</taxon>
        <taxon>BOP clade</taxon>
        <taxon>Oryzoideae</taxon>
        <taxon>Oryzeae</taxon>
        <taxon>Zizaniinae</taxon>
        <taxon>Zizania</taxon>
    </lineage>
</organism>